<dbReference type="PRINTS" id="PR01650">
    <property type="entry name" value="SECETRNLCASE"/>
</dbReference>
<keyword evidence="8 9" id="KW-0472">Membrane</keyword>
<dbReference type="RefSeq" id="WP_163118880.1">
    <property type="nucleotide sequence ID" value="NZ_CP047588.1"/>
</dbReference>
<keyword evidence="3 9" id="KW-1003">Cell membrane</keyword>
<evidence type="ECO:0000256" key="8">
    <source>
        <dbReference type="ARBA" id="ARBA00023136"/>
    </source>
</evidence>
<evidence type="ECO:0000256" key="4">
    <source>
        <dbReference type="ARBA" id="ARBA00022692"/>
    </source>
</evidence>
<protein>
    <recommendedName>
        <fullName evidence="9">Protein translocase subunit SecE</fullName>
    </recommendedName>
</protein>
<dbReference type="Pfam" id="PF00584">
    <property type="entry name" value="SecE"/>
    <property type="match status" value="1"/>
</dbReference>
<feature type="transmembrane region" description="Helical" evidence="9">
    <location>
        <begin position="20"/>
        <end position="36"/>
    </location>
</feature>
<name>A0A6C1FAS1_BUCUN</name>
<evidence type="ECO:0000313" key="11">
    <source>
        <dbReference type="Proteomes" id="UP000502958"/>
    </source>
</evidence>
<keyword evidence="5 9" id="KW-0653">Protein transport</keyword>
<keyword evidence="2 9" id="KW-0813">Transport</keyword>
<comment type="function">
    <text evidence="9">Essential subunit of the Sec protein translocation channel SecYEG. Clamps together the 2 halves of SecY. May contact the channel plug during translocation.</text>
</comment>
<sequence length="127" mass="15060">MNKNNHNQKKSKVLEKIKWLSISFFLLLLFFIKYYFYKIQLLIRVFIILFLALCAGGIFLYTKKGKHILSLIIMSKQEMKKIIWPTYKETLYTTLIIISVAILISFLLWCADNIILHLIALIISLRF</sequence>
<dbReference type="PANTHER" id="PTHR33910:SF1">
    <property type="entry name" value="PROTEIN TRANSLOCASE SUBUNIT SECE"/>
    <property type="match status" value="1"/>
</dbReference>
<dbReference type="NCBIfam" id="TIGR00964">
    <property type="entry name" value="secE_bact"/>
    <property type="match status" value="1"/>
</dbReference>
<evidence type="ECO:0000256" key="5">
    <source>
        <dbReference type="ARBA" id="ARBA00022927"/>
    </source>
</evidence>
<keyword evidence="6 9" id="KW-1133">Transmembrane helix</keyword>
<evidence type="ECO:0000256" key="3">
    <source>
        <dbReference type="ARBA" id="ARBA00022475"/>
    </source>
</evidence>
<comment type="subcellular location">
    <subcellularLocation>
        <location evidence="1">Membrane</location>
    </subcellularLocation>
</comment>
<keyword evidence="4 9" id="KW-0812">Transmembrane</keyword>
<evidence type="ECO:0000256" key="6">
    <source>
        <dbReference type="ARBA" id="ARBA00022989"/>
    </source>
</evidence>
<comment type="subunit">
    <text evidence="9">Component of the Sec protein translocase complex. Heterotrimer consisting of SecY, SecE and SecG subunits. The heterotrimers can form oligomers, although 1 heterotrimer is thought to be able to translocate proteins. Interacts with the ribosome. Interacts with SecDF, and other proteins may be involved. Interacts with SecA.</text>
</comment>
<feature type="transmembrane region" description="Helical" evidence="9">
    <location>
        <begin position="42"/>
        <end position="61"/>
    </location>
</feature>
<feature type="transmembrane region" description="Helical" evidence="9">
    <location>
        <begin position="90"/>
        <end position="123"/>
    </location>
</feature>
<evidence type="ECO:0000256" key="2">
    <source>
        <dbReference type="ARBA" id="ARBA00022448"/>
    </source>
</evidence>
<comment type="caution">
    <text evidence="9">Lacks conserved residue(s) required for the propagation of feature annotation.</text>
</comment>
<organism evidence="10 11">
    <name type="scientific">Buchnera aphidicola subsp. Uroleucon sonchi</name>
    <dbReference type="NCBI Taxonomy" id="118118"/>
    <lineage>
        <taxon>Bacteria</taxon>
        <taxon>Pseudomonadati</taxon>
        <taxon>Pseudomonadota</taxon>
        <taxon>Gammaproteobacteria</taxon>
        <taxon>Enterobacterales</taxon>
        <taxon>Erwiniaceae</taxon>
        <taxon>Buchnera</taxon>
    </lineage>
</organism>
<evidence type="ECO:0000256" key="9">
    <source>
        <dbReference type="HAMAP-Rule" id="MF_00422"/>
    </source>
</evidence>
<dbReference type="InterPro" id="IPR001901">
    <property type="entry name" value="Translocase_SecE/Sec61-g"/>
</dbReference>
<proteinExistence type="inferred from homology"/>
<reference evidence="10 11" key="1">
    <citation type="submission" date="2020-01" db="EMBL/GenBank/DDBJ databases">
        <title>Complete genome of Buchnera aphidicola isolated from Chaitophorus populeti.</title>
        <authorList>
            <person name="Park J."/>
            <person name="Xi H."/>
        </authorList>
    </citation>
    <scope>NUCLEOTIDE SEQUENCE [LARGE SCALE GENOMIC DNA]</scope>
    <source>
        <strain evidence="10 11">UsonBac</strain>
    </source>
</reference>
<dbReference type="GO" id="GO:0043952">
    <property type="term" value="P:protein transport by the Sec complex"/>
    <property type="evidence" value="ECO:0007669"/>
    <property type="project" value="UniProtKB-UniRule"/>
</dbReference>
<dbReference type="Gene3D" id="1.20.5.1030">
    <property type="entry name" value="Preprotein translocase secy subunit"/>
    <property type="match status" value="1"/>
</dbReference>
<dbReference type="GO" id="GO:0006605">
    <property type="term" value="P:protein targeting"/>
    <property type="evidence" value="ECO:0007669"/>
    <property type="project" value="UniProtKB-UniRule"/>
</dbReference>
<comment type="similarity">
    <text evidence="9">Belongs to the SecE/SEC61-gamma family.</text>
</comment>
<dbReference type="GO" id="GO:0008320">
    <property type="term" value="F:protein transmembrane transporter activity"/>
    <property type="evidence" value="ECO:0007669"/>
    <property type="project" value="UniProtKB-UniRule"/>
</dbReference>
<dbReference type="Proteomes" id="UP000502958">
    <property type="component" value="Chromosome"/>
</dbReference>
<dbReference type="GO" id="GO:0065002">
    <property type="term" value="P:intracellular protein transmembrane transport"/>
    <property type="evidence" value="ECO:0007669"/>
    <property type="project" value="UniProtKB-UniRule"/>
</dbReference>
<dbReference type="PANTHER" id="PTHR33910">
    <property type="entry name" value="PROTEIN TRANSLOCASE SUBUNIT SECE"/>
    <property type="match status" value="1"/>
</dbReference>
<evidence type="ECO:0000256" key="7">
    <source>
        <dbReference type="ARBA" id="ARBA00023010"/>
    </source>
</evidence>
<dbReference type="InterPro" id="IPR038379">
    <property type="entry name" value="SecE_sf"/>
</dbReference>
<dbReference type="GO" id="GO:0005886">
    <property type="term" value="C:plasma membrane"/>
    <property type="evidence" value="ECO:0007669"/>
    <property type="project" value="UniProtKB-UniRule"/>
</dbReference>
<evidence type="ECO:0000313" key="10">
    <source>
        <dbReference type="EMBL" id="QIE01807.1"/>
    </source>
</evidence>
<accession>A0A6C1FAS1</accession>
<gene>
    <name evidence="9 10" type="primary">secE</name>
    <name evidence="10" type="ORF">GUU85_00195</name>
</gene>
<keyword evidence="7 9" id="KW-0811">Translocation</keyword>
<dbReference type="EMBL" id="CP047588">
    <property type="protein sequence ID" value="QIE01807.1"/>
    <property type="molecule type" value="Genomic_DNA"/>
</dbReference>
<dbReference type="HAMAP" id="MF_00422">
    <property type="entry name" value="SecE"/>
    <property type="match status" value="1"/>
</dbReference>
<dbReference type="AlphaFoldDB" id="A0A6C1FAS1"/>
<dbReference type="GO" id="GO:0009306">
    <property type="term" value="P:protein secretion"/>
    <property type="evidence" value="ECO:0007669"/>
    <property type="project" value="UniProtKB-UniRule"/>
</dbReference>
<evidence type="ECO:0000256" key="1">
    <source>
        <dbReference type="ARBA" id="ARBA00004370"/>
    </source>
</evidence>
<dbReference type="InterPro" id="IPR005807">
    <property type="entry name" value="SecE_bac"/>
</dbReference>